<keyword evidence="7" id="KW-0862">Zinc</keyword>
<evidence type="ECO:0000256" key="1">
    <source>
        <dbReference type="ARBA" id="ARBA00004651"/>
    </source>
</evidence>
<keyword evidence="3" id="KW-1003">Cell membrane</keyword>
<evidence type="ECO:0000256" key="6">
    <source>
        <dbReference type="ARBA" id="ARBA00023136"/>
    </source>
</evidence>
<comment type="similarity">
    <text evidence="2">Belongs to the UPF0073 (Hly-III) family.</text>
</comment>
<feature type="transmembrane region" description="Helical" evidence="8">
    <location>
        <begin position="82"/>
        <end position="100"/>
    </location>
</feature>
<name>A0AAU6Q4W9_9DEIO</name>
<feature type="transmembrane region" description="Helical" evidence="8">
    <location>
        <begin position="12"/>
        <end position="34"/>
    </location>
</feature>
<dbReference type="Pfam" id="PF03006">
    <property type="entry name" value="HlyIII"/>
    <property type="match status" value="1"/>
</dbReference>
<keyword evidence="6 8" id="KW-0472">Membrane</keyword>
<dbReference type="InterPro" id="IPR005744">
    <property type="entry name" value="Hy-lIII"/>
</dbReference>
<dbReference type="NCBIfam" id="TIGR01065">
    <property type="entry name" value="hlyIII"/>
    <property type="match status" value="1"/>
</dbReference>
<proteinExistence type="inferred from homology"/>
<dbReference type="GO" id="GO:0005886">
    <property type="term" value="C:plasma membrane"/>
    <property type="evidence" value="ECO:0007669"/>
    <property type="project" value="UniProtKB-SubCell"/>
</dbReference>
<organism evidence="9">
    <name type="scientific">Deinococcus sp. VB142</name>
    <dbReference type="NCBI Taxonomy" id="3112952"/>
    <lineage>
        <taxon>Bacteria</taxon>
        <taxon>Thermotogati</taxon>
        <taxon>Deinococcota</taxon>
        <taxon>Deinococci</taxon>
        <taxon>Deinococcales</taxon>
        <taxon>Deinococcaceae</taxon>
        <taxon>Deinococcus</taxon>
    </lineage>
</organism>
<evidence type="ECO:0000256" key="2">
    <source>
        <dbReference type="ARBA" id="ARBA00008488"/>
    </source>
</evidence>
<dbReference type="GO" id="GO:0140911">
    <property type="term" value="F:pore-forming activity"/>
    <property type="evidence" value="ECO:0007669"/>
    <property type="project" value="InterPro"/>
</dbReference>
<sequence>MNRFPPLREPINAWTHWAGAGLGLLLLGPLLLWAQARGLTLWPFAVFGASLVLLYTASASYHSFSPGAAGALWLRKLDHANIFLLIAGTYTPVLFFGLPATHRTGALLLIWGLALLGTGYKLLTLRGPRAVNTLLYAALGWLAVAFWPQLQAGLPPAALAWLVVGGVLYSVGAIIYALKRPHRRYRGWGFHEIWHLFVLGGSAAHTAMMFFLR</sequence>
<feature type="transmembrane region" description="Helical" evidence="8">
    <location>
        <begin position="159"/>
        <end position="178"/>
    </location>
</feature>
<dbReference type="PANTHER" id="PTHR20855">
    <property type="entry name" value="ADIPOR/PROGESTIN RECEPTOR-RELATED"/>
    <property type="match status" value="1"/>
</dbReference>
<dbReference type="AlphaFoldDB" id="A0AAU6Q4W9"/>
<feature type="binding site" evidence="7">
    <location>
        <position position="195"/>
    </location>
    <ligand>
        <name>Zn(2+)</name>
        <dbReference type="ChEBI" id="CHEBI:29105"/>
    </ligand>
</feature>
<evidence type="ECO:0000256" key="5">
    <source>
        <dbReference type="ARBA" id="ARBA00022989"/>
    </source>
</evidence>
<keyword evidence="5 8" id="KW-1133">Transmembrane helix</keyword>
<evidence type="ECO:0000256" key="7">
    <source>
        <dbReference type="PIRSR" id="PIRSR604254-1"/>
    </source>
</evidence>
<dbReference type="EMBL" id="CP149782">
    <property type="protein sequence ID" value="WYF45295.1"/>
    <property type="molecule type" value="Genomic_DNA"/>
</dbReference>
<dbReference type="GO" id="GO:0046872">
    <property type="term" value="F:metal ion binding"/>
    <property type="evidence" value="ECO:0007669"/>
    <property type="project" value="UniProtKB-KW"/>
</dbReference>
<feature type="transmembrane region" description="Helical" evidence="8">
    <location>
        <begin position="40"/>
        <end position="61"/>
    </location>
</feature>
<gene>
    <name evidence="9" type="ORF">WDJ50_03995</name>
</gene>
<reference evidence="9" key="1">
    <citation type="submission" date="2024-03" db="EMBL/GenBank/DDBJ databases">
        <title>Deinococcus weizhi sp. nov., isolated from human skin.</title>
        <authorList>
            <person name="Wei Z."/>
            <person name="Tian F."/>
            <person name="Yang C."/>
            <person name="Xin L.T."/>
            <person name="Wen Z.J."/>
            <person name="Lan K.C."/>
            <person name="Yu L."/>
            <person name="Zhe W."/>
            <person name="Dan F.D."/>
            <person name="Jun W."/>
            <person name="Rui Z."/>
            <person name="Yong X.J."/>
            <person name="Ting Y."/>
            <person name="Wei X."/>
            <person name="Xu Z.G."/>
            <person name="Xin Z."/>
            <person name="Dong F.G."/>
            <person name="Ni X.M."/>
            <person name="Zheng M.G."/>
            <person name="Chun Y."/>
            <person name="Qian W.X."/>
        </authorList>
    </citation>
    <scope>NUCLEOTIDE SEQUENCE</scope>
    <source>
        <strain evidence="9">VB142</strain>
    </source>
</reference>
<protein>
    <submittedName>
        <fullName evidence="9">Hemolysin III family protein</fullName>
    </submittedName>
</protein>
<dbReference type="RefSeq" id="WP_339096505.1">
    <property type="nucleotide sequence ID" value="NZ_CP149782.1"/>
</dbReference>
<evidence type="ECO:0000256" key="4">
    <source>
        <dbReference type="ARBA" id="ARBA00022692"/>
    </source>
</evidence>
<feature type="binding site" evidence="7">
    <location>
        <position position="62"/>
    </location>
    <ligand>
        <name>Zn(2+)</name>
        <dbReference type="ChEBI" id="CHEBI:29105"/>
    </ligand>
</feature>
<feature type="transmembrane region" description="Helical" evidence="8">
    <location>
        <begin position="130"/>
        <end position="147"/>
    </location>
</feature>
<dbReference type="PANTHER" id="PTHR20855:SF3">
    <property type="entry name" value="LD03007P"/>
    <property type="match status" value="1"/>
</dbReference>
<feature type="transmembrane region" description="Helical" evidence="8">
    <location>
        <begin position="190"/>
        <end position="212"/>
    </location>
</feature>
<dbReference type="InterPro" id="IPR004254">
    <property type="entry name" value="AdipoR/HlyIII-related"/>
</dbReference>
<evidence type="ECO:0000256" key="8">
    <source>
        <dbReference type="SAM" id="Phobius"/>
    </source>
</evidence>
<comment type="subcellular location">
    <subcellularLocation>
        <location evidence="1">Cell membrane</location>
        <topology evidence="1">Multi-pass membrane protein</topology>
    </subcellularLocation>
</comment>
<accession>A0AAU6Q4W9</accession>
<feature type="binding site" evidence="7">
    <location>
        <position position="191"/>
    </location>
    <ligand>
        <name>Zn(2+)</name>
        <dbReference type="ChEBI" id="CHEBI:29105"/>
    </ligand>
</feature>
<feature type="transmembrane region" description="Helical" evidence="8">
    <location>
        <begin position="106"/>
        <end position="123"/>
    </location>
</feature>
<keyword evidence="7" id="KW-0479">Metal-binding</keyword>
<evidence type="ECO:0000313" key="9">
    <source>
        <dbReference type="EMBL" id="WYF45295.1"/>
    </source>
</evidence>
<keyword evidence="4 8" id="KW-0812">Transmembrane</keyword>
<evidence type="ECO:0000256" key="3">
    <source>
        <dbReference type="ARBA" id="ARBA00022475"/>
    </source>
</evidence>